<dbReference type="InterPro" id="IPR008265">
    <property type="entry name" value="Lipase_GDSL_AS"/>
</dbReference>
<dbReference type="InterPro" id="IPR036514">
    <property type="entry name" value="SGNH_hydro_sf"/>
</dbReference>
<dbReference type="PANTHER" id="PTHR45642">
    <property type="entry name" value="GDSL ESTERASE/LIPASE EXL3"/>
    <property type="match status" value="1"/>
</dbReference>
<protein>
    <submittedName>
        <fullName evidence="1">Lecithinase</fullName>
    </submittedName>
</protein>
<sequence>MNRIIGDFIRKVDLTSNLSNDRALLIDETNVSFTIQKRSDQICSVYFQPNKKKTMKTRLSLLMAGLASLSATAATEPWAEAQPVTRAQVEQAQGKQTYTYVRCWYRPAATHDDPYTTWEWAKNADGSDYTINGYWWSSISHKNMFYTDAKPDAIKERCNETLGVTHETADITYFAADTRASYNHTIWNNDSAAQPNKINKVIVFGDSLSDTGNIFNASQWRFPNPNSWFLGHFSNGFVWTEYLAQGLNVPIYNWAVGGAAGRNQYVALTGVYEQVSSYLTYMQLAKNYQPENSLFTLEFGLNDFMNYNRSLAEVKADYSSALIRLVDAGAKNIVLLTLPDATRAPQFQYSTQEQIETVRGKIIGMNAFIREQARYYQMQGIRIALSDAHALFDSMTANPEQHGFANASSPCLDIRRSSAADYLYSHSLSAECAAQGSDRFVFWEVTHPTTATHRYIAQHILATEMGQFPL</sequence>
<comment type="caution">
    <text evidence="1">The sequence shown here is derived from an EMBL/GenBank/DDBJ whole genome shotgun (WGS) entry which is preliminary data.</text>
</comment>
<name>D2YCG2_VIBMI</name>
<dbReference type="CDD" id="cd01846">
    <property type="entry name" value="fatty_acyltransferase_like"/>
    <property type="match status" value="1"/>
</dbReference>
<dbReference type="SUPFAM" id="SSF52266">
    <property type="entry name" value="SGNH hydrolase"/>
    <property type="match status" value="1"/>
</dbReference>
<gene>
    <name evidence="1" type="ORF">VMB_12090</name>
</gene>
<dbReference type="GO" id="GO:0016298">
    <property type="term" value="F:lipase activity"/>
    <property type="evidence" value="ECO:0007669"/>
    <property type="project" value="InterPro"/>
</dbReference>
<dbReference type="EMBL" id="ACYU01000041">
    <property type="protein sequence ID" value="EEW07584.1"/>
    <property type="molecule type" value="Genomic_DNA"/>
</dbReference>
<dbReference type="GO" id="GO:0006629">
    <property type="term" value="P:lipid metabolic process"/>
    <property type="evidence" value="ECO:0007669"/>
    <property type="project" value="InterPro"/>
</dbReference>
<dbReference type="Gene3D" id="3.40.50.1110">
    <property type="entry name" value="SGNH hydrolase"/>
    <property type="match status" value="1"/>
</dbReference>
<evidence type="ECO:0000313" key="1">
    <source>
        <dbReference type="EMBL" id="EEW07584.1"/>
    </source>
</evidence>
<dbReference type="PROSITE" id="PS01098">
    <property type="entry name" value="LIPASE_GDSL_SER"/>
    <property type="match status" value="1"/>
</dbReference>
<dbReference type="Pfam" id="PF00657">
    <property type="entry name" value="Lipase_GDSL"/>
    <property type="match status" value="1"/>
</dbReference>
<dbReference type="InterPro" id="IPR001087">
    <property type="entry name" value="GDSL"/>
</dbReference>
<accession>D2YCG2</accession>
<dbReference type="AlphaFoldDB" id="D2YCG2"/>
<dbReference type="Proteomes" id="UP000004827">
    <property type="component" value="Unassembled WGS sequence"/>
</dbReference>
<dbReference type="PANTHER" id="PTHR45642:SF141">
    <property type="entry name" value="SECRETED EFFECTOR PROTEIN SSEJ"/>
    <property type="match status" value="1"/>
</dbReference>
<organism evidence="1 2">
    <name type="scientific">Vibrio mimicus VM603</name>
    <dbReference type="NCBI Taxonomy" id="671074"/>
    <lineage>
        <taxon>Bacteria</taxon>
        <taxon>Pseudomonadati</taxon>
        <taxon>Pseudomonadota</taxon>
        <taxon>Gammaproteobacteria</taxon>
        <taxon>Vibrionales</taxon>
        <taxon>Vibrionaceae</taxon>
        <taxon>Vibrio</taxon>
    </lineage>
</organism>
<evidence type="ECO:0000313" key="2">
    <source>
        <dbReference type="Proteomes" id="UP000004827"/>
    </source>
</evidence>
<proteinExistence type="predicted"/>
<reference evidence="1 2" key="1">
    <citation type="journal article" date="2009" name="BMC Evol. Biol.">
        <title>Genomic taxonomy of Vibrios.</title>
        <authorList>
            <person name="Thompson C.C."/>
            <person name="Vicente A.C."/>
            <person name="Souza R.C."/>
            <person name="Vasconcelos A.T."/>
            <person name="Vesth T."/>
            <person name="Alves N.Jr."/>
            <person name="Ussery D.W."/>
            <person name="Iida T."/>
            <person name="Thompson F.L."/>
        </authorList>
    </citation>
    <scope>NUCLEOTIDE SEQUENCE [LARGE SCALE GENOMIC DNA]</scope>
    <source>
        <strain evidence="1 2">VM603</strain>
    </source>
</reference>
<dbReference type="InterPro" id="IPR050592">
    <property type="entry name" value="GDSL_lipolytic_enzyme"/>
</dbReference>